<proteinExistence type="predicted"/>
<evidence type="ECO:0000313" key="3">
    <source>
        <dbReference type="Proteomes" id="UP001319080"/>
    </source>
</evidence>
<feature type="transmembrane region" description="Helical" evidence="1">
    <location>
        <begin position="150"/>
        <end position="170"/>
    </location>
</feature>
<evidence type="ECO:0000313" key="2">
    <source>
        <dbReference type="EMBL" id="MBT1711191.1"/>
    </source>
</evidence>
<gene>
    <name evidence="2" type="ORF">KK062_23305</name>
</gene>
<keyword evidence="1" id="KW-0812">Transmembrane</keyword>
<dbReference type="InterPro" id="IPR018750">
    <property type="entry name" value="DUF2306_membrane"/>
</dbReference>
<dbReference type="RefSeq" id="WP_254086766.1">
    <property type="nucleotide sequence ID" value="NZ_JAHESE010000030.1"/>
</dbReference>
<protein>
    <submittedName>
        <fullName evidence="2">DUF2306 domain-containing protein</fullName>
    </submittedName>
</protein>
<feature type="transmembrane region" description="Helical" evidence="1">
    <location>
        <begin position="117"/>
        <end position="138"/>
    </location>
</feature>
<name>A0AAP2GRZ8_9BACT</name>
<feature type="transmembrane region" description="Helical" evidence="1">
    <location>
        <begin position="51"/>
        <end position="75"/>
    </location>
</feature>
<dbReference type="Proteomes" id="UP001319080">
    <property type="component" value="Unassembled WGS sequence"/>
</dbReference>
<sequence length="214" mass="24489">MRRLLTLIKGFFIFIVLVLAVLLAVNALSYANFDVQYGFLRLKQQAIQTGWYLPAYYSHVLISGVILVAGLFLVFPASRNFPQVHRMLGYVYVMGILFFSAPGALGMSLFIQRGPWVLASFLLQGVLWFYFTAVAFSRIRRKDVTGHRQWMWRSYALTFAAVTLRLYIYMTSSSVDLSSPKAYALLAWLSWVPNLLVAELLINLPFREPSRQVN</sequence>
<dbReference type="Pfam" id="PF10067">
    <property type="entry name" value="DUF2306"/>
    <property type="match status" value="1"/>
</dbReference>
<keyword evidence="3" id="KW-1185">Reference proteome</keyword>
<feature type="transmembrane region" description="Helical" evidence="1">
    <location>
        <begin position="87"/>
        <end position="111"/>
    </location>
</feature>
<organism evidence="2 3">
    <name type="scientific">Dawidia cretensis</name>
    <dbReference type="NCBI Taxonomy" id="2782350"/>
    <lineage>
        <taxon>Bacteria</taxon>
        <taxon>Pseudomonadati</taxon>
        <taxon>Bacteroidota</taxon>
        <taxon>Cytophagia</taxon>
        <taxon>Cytophagales</taxon>
        <taxon>Chryseotaleaceae</taxon>
        <taxon>Dawidia</taxon>
    </lineage>
</organism>
<feature type="transmembrane region" description="Helical" evidence="1">
    <location>
        <begin position="182"/>
        <end position="202"/>
    </location>
</feature>
<dbReference type="AlphaFoldDB" id="A0AAP2GRZ8"/>
<comment type="caution">
    <text evidence="2">The sequence shown here is derived from an EMBL/GenBank/DDBJ whole genome shotgun (WGS) entry which is preliminary data.</text>
</comment>
<dbReference type="EMBL" id="JAHESE010000030">
    <property type="protein sequence ID" value="MBT1711191.1"/>
    <property type="molecule type" value="Genomic_DNA"/>
</dbReference>
<keyword evidence="1" id="KW-0472">Membrane</keyword>
<keyword evidence="1" id="KW-1133">Transmembrane helix</keyword>
<evidence type="ECO:0000256" key="1">
    <source>
        <dbReference type="SAM" id="Phobius"/>
    </source>
</evidence>
<reference evidence="2 3" key="1">
    <citation type="submission" date="2021-05" db="EMBL/GenBank/DDBJ databases">
        <title>A Polyphasic approach of four new species of the genus Ohtaekwangia: Ohtaekwangia histidinii sp. nov., Ohtaekwangia cretensis sp. nov., Ohtaekwangia indiensis sp. nov., Ohtaekwangia reichenbachii sp. nov. from diverse environment.</title>
        <authorList>
            <person name="Octaviana S."/>
        </authorList>
    </citation>
    <scope>NUCLEOTIDE SEQUENCE [LARGE SCALE GENOMIC DNA]</scope>
    <source>
        <strain evidence="2 3">PWU5</strain>
    </source>
</reference>
<accession>A0AAP2GRZ8</accession>